<name>A0A1Z4EM02_9MYCO</name>
<dbReference type="EMBL" id="AP018164">
    <property type="protein sequence ID" value="BAX93942.1"/>
    <property type="molecule type" value="Genomic_DNA"/>
</dbReference>
<feature type="signal peptide" evidence="1">
    <location>
        <begin position="1"/>
        <end position="29"/>
    </location>
</feature>
<evidence type="ECO:0000313" key="4">
    <source>
        <dbReference type="Proteomes" id="UP000217736"/>
    </source>
</evidence>
<sequence length="113" mass="11737">MGAVHRRCIIAALAAIAILSGSATPVAHATGTDDFLGQVRADGIGDGASDDAIIEDAKEVCDLLTYQQSAYPYLAQYAGLGPRHSAKFIADAATYFCPQYAPGDGPPRPSPSR</sequence>
<dbReference type="KEGG" id="mshg:MSG_03816"/>
<protein>
    <recommendedName>
        <fullName evidence="2">DUF732 domain-containing protein</fullName>
    </recommendedName>
</protein>
<reference evidence="4" key="1">
    <citation type="submission" date="2017-06" db="EMBL/GenBank/DDBJ databases">
        <title>Complete Genome Sequence of Mycobacterium shigaense.</title>
        <authorList>
            <person name="Fukano H."/>
            <person name="Yoshida M."/>
            <person name="Kazumi Y."/>
            <person name="Ogura Y."/>
            <person name="Mitarai S."/>
            <person name="Hayashi T."/>
            <person name="Hoshino Y."/>
        </authorList>
    </citation>
    <scope>NUCLEOTIDE SEQUENCE [LARGE SCALE GENOMIC DNA]</scope>
    <source>
        <strain evidence="4">UN-152</strain>
    </source>
</reference>
<dbReference type="AlphaFoldDB" id="A0A1Z4EM02"/>
<feature type="chain" id="PRO_5012080018" description="DUF732 domain-containing protein" evidence="1">
    <location>
        <begin position="30"/>
        <end position="113"/>
    </location>
</feature>
<evidence type="ECO:0000313" key="3">
    <source>
        <dbReference type="EMBL" id="BAX93942.1"/>
    </source>
</evidence>
<organism evidence="3 4">
    <name type="scientific">Mycobacterium shigaense</name>
    <dbReference type="NCBI Taxonomy" id="722731"/>
    <lineage>
        <taxon>Bacteria</taxon>
        <taxon>Bacillati</taxon>
        <taxon>Actinomycetota</taxon>
        <taxon>Actinomycetes</taxon>
        <taxon>Mycobacteriales</taxon>
        <taxon>Mycobacteriaceae</taxon>
        <taxon>Mycobacterium</taxon>
        <taxon>Mycobacterium simiae complex</taxon>
    </lineage>
</organism>
<evidence type="ECO:0000259" key="2">
    <source>
        <dbReference type="Pfam" id="PF05305"/>
    </source>
</evidence>
<gene>
    <name evidence="3" type="ORF">MSG_03816</name>
</gene>
<keyword evidence="4" id="KW-1185">Reference proteome</keyword>
<accession>A0A1Z4EM02</accession>
<dbReference type="RefSeq" id="WP_170063170.1">
    <property type="nucleotide sequence ID" value="NZ_AP018164.1"/>
</dbReference>
<dbReference type="InterPro" id="IPR007969">
    <property type="entry name" value="DUF732"/>
</dbReference>
<dbReference type="Pfam" id="PF05305">
    <property type="entry name" value="DUF732"/>
    <property type="match status" value="1"/>
</dbReference>
<dbReference type="Proteomes" id="UP000217736">
    <property type="component" value="Chromosome"/>
</dbReference>
<evidence type="ECO:0000256" key="1">
    <source>
        <dbReference type="SAM" id="SignalP"/>
    </source>
</evidence>
<proteinExistence type="predicted"/>
<keyword evidence="1" id="KW-0732">Signal</keyword>
<feature type="domain" description="DUF732" evidence="2">
    <location>
        <begin position="33"/>
        <end position="99"/>
    </location>
</feature>